<accession>A0ABT9N5G8</accession>
<name>A0ABT9N5G8_9ACTN</name>
<gene>
    <name evidence="2" type="ORF">J2S43_007440</name>
</gene>
<feature type="compositionally biased region" description="Pro residues" evidence="1">
    <location>
        <begin position="1"/>
        <end position="14"/>
    </location>
</feature>
<evidence type="ECO:0000313" key="2">
    <source>
        <dbReference type="EMBL" id="MDP9798928.1"/>
    </source>
</evidence>
<evidence type="ECO:0000313" key="3">
    <source>
        <dbReference type="Proteomes" id="UP001240984"/>
    </source>
</evidence>
<feature type="region of interest" description="Disordered" evidence="1">
    <location>
        <begin position="1"/>
        <end position="69"/>
    </location>
</feature>
<dbReference type="RefSeq" id="WP_306837187.1">
    <property type="nucleotide sequence ID" value="NZ_JAUSRA010000001.1"/>
</dbReference>
<evidence type="ECO:0000256" key="1">
    <source>
        <dbReference type="SAM" id="MobiDB-lite"/>
    </source>
</evidence>
<protein>
    <submittedName>
        <fullName evidence="2">Uncharacterized protein</fullName>
    </submittedName>
</protein>
<dbReference type="EMBL" id="JAUSRA010000001">
    <property type="protein sequence ID" value="MDP9798928.1"/>
    <property type="molecule type" value="Genomic_DNA"/>
</dbReference>
<comment type="caution">
    <text evidence="2">The sequence shown here is derived from an EMBL/GenBank/DDBJ whole genome shotgun (WGS) entry which is preliminary data.</text>
</comment>
<proteinExistence type="predicted"/>
<keyword evidence="3" id="KW-1185">Reference proteome</keyword>
<dbReference type="Proteomes" id="UP001240984">
    <property type="component" value="Unassembled WGS sequence"/>
</dbReference>
<reference evidence="2 3" key="1">
    <citation type="submission" date="2023-07" db="EMBL/GenBank/DDBJ databases">
        <title>Sequencing the genomes of 1000 actinobacteria strains.</title>
        <authorList>
            <person name="Klenk H.-P."/>
        </authorList>
    </citation>
    <scope>NUCLEOTIDE SEQUENCE [LARGE SCALE GENOMIC DNA]</scope>
    <source>
        <strain evidence="2 3">DSM 44710</strain>
    </source>
</reference>
<organism evidence="2 3">
    <name type="scientific">Catenuloplanes nepalensis</name>
    <dbReference type="NCBI Taxonomy" id="587533"/>
    <lineage>
        <taxon>Bacteria</taxon>
        <taxon>Bacillati</taxon>
        <taxon>Actinomycetota</taxon>
        <taxon>Actinomycetes</taxon>
        <taxon>Micromonosporales</taxon>
        <taxon>Micromonosporaceae</taxon>
        <taxon>Catenuloplanes</taxon>
    </lineage>
</organism>
<sequence length="251" mass="27076">MSVNPPIPGLPDVPPQDLDLEEGRPRRRGRRVPHDQPQDSDQEPTAGVRSSGAPRAGSRGEEPSLFGVEAHDPGVADLAGLLAGPGEIVRMGGTARVSVTVAEPWRVHVLVPEITRRGLQATWSRTEDERLEVRTAYATTLTPLSRAWLREPGDPKRPPRTFFLNGFRLRLWVAAAGAPDASGYVLRLGAADQPIWETVRAALHAAGLPSRLTTPRDGDPGLRISGRRRIARLAGLVGPRPDAAPESAWPS</sequence>